<gene>
    <name evidence="2" type="primary">Bm614</name>
    <name evidence="4" type="synonym">Bm1_57585</name>
    <name evidence="2" type="ORF">BM_BM614</name>
</gene>
<dbReference type="Proteomes" id="UP000006672">
    <property type="component" value="Unassembled WGS sequence"/>
</dbReference>
<dbReference type="EMBL" id="CAAKNF010000139">
    <property type="protein sequence ID" value="VIP00489.1"/>
    <property type="molecule type" value="Genomic_DNA"/>
</dbReference>
<dbReference type="GO" id="GO:0003676">
    <property type="term" value="F:nucleic acid binding"/>
    <property type="evidence" value="ECO:0007669"/>
    <property type="project" value="InterPro"/>
</dbReference>
<dbReference type="InterPro" id="IPR036397">
    <property type="entry name" value="RNaseH_sf"/>
</dbReference>
<reference evidence="3" key="1">
    <citation type="journal article" date="2007" name="Science">
        <title>Draft genome of the filarial nematode parasite Brugia malayi.</title>
        <authorList>
            <person name="Ghedin E."/>
            <person name="Wang S."/>
            <person name="Spiro D."/>
            <person name="Caler E."/>
            <person name="Zhao Q."/>
            <person name="Crabtree J."/>
            <person name="Allen J.E."/>
            <person name="Delcher A.L."/>
            <person name="Guiliano D.B."/>
            <person name="Miranda-Saavedra D."/>
            <person name="Angiuoli S.V."/>
            <person name="Creasy T."/>
            <person name="Amedeo P."/>
            <person name="Haas B."/>
            <person name="El-Sayed N.M."/>
            <person name="Wortman J.R."/>
            <person name="Feldblyum T."/>
            <person name="Tallon L."/>
            <person name="Schatz M."/>
            <person name="Shumway M."/>
            <person name="Koo H."/>
            <person name="Salzberg S.L."/>
            <person name="Schobel S."/>
            <person name="Pertea M."/>
            <person name="Pop M."/>
            <person name="White O."/>
            <person name="Barton G.J."/>
            <person name="Carlow C.K."/>
            <person name="Crawford M.J."/>
            <person name="Daub J."/>
            <person name="Dimmic M.W."/>
            <person name="Estes C.F."/>
            <person name="Foster J.M."/>
            <person name="Ganatra M."/>
            <person name="Gregory W.F."/>
            <person name="Johnson N.M."/>
            <person name="Jin J."/>
            <person name="Komuniecki R."/>
            <person name="Korf I."/>
            <person name="Kumar S."/>
            <person name="Laney S."/>
            <person name="Li B.W."/>
            <person name="Li W."/>
            <person name="Lindblom T.H."/>
            <person name="Lustigman S."/>
            <person name="Ma D."/>
            <person name="Maina C.V."/>
            <person name="Martin D.M."/>
            <person name="McCarter J.P."/>
            <person name="McReynolds L."/>
            <person name="Mitreva M."/>
            <person name="Nutman T.B."/>
            <person name="Parkinson J."/>
            <person name="Peregrin-Alvarez J.M."/>
            <person name="Poole C."/>
            <person name="Ren Q."/>
            <person name="Saunders L."/>
            <person name="Sluder A.E."/>
            <person name="Smith K."/>
            <person name="Stanke M."/>
            <person name="Unnasch T.R."/>
            <person name="Ware J."/>
            <person name="Wei A.D."/>
            <person name="Weil G."/>
            <person name="Williams D.J."/>
            <person name="Zhang Y."/>
            <person name="Williams S.A."/>
            <person name="Fraser-Liggett C."/>
            <person name="Slatko B."/>
            <person name="Blaxter M.L."/>
            <person name="Scott A.L."/>
        </authorList>
    </citation>
    <scope>NUCLEOTIDE SEQUENCE</scope>
    <source>
        <strain evidence="3">FR3</strain>
    </source>
</reference>
<dbReference type="WBParaSite" id="Bm614.1">
    <property type="protein sequence ID" value="Bm614.1"/>
    <property type="gene ID" value="WBGene00220875"/>
</dbReference>
<keyword evidence="3" id="KW-1185">Reference proteome</keyword>
<protein>
    <submittedName>
        <fullName evidence="2 4">SD27140p, putative</fullName>
    </submittedName>
</protein>
<evidence type="ECO:0000313" key="2">
    <source>
        <dbReference type="EMBL" id="VIP00489.1"/>
    </source>
</evidence>
<dbReference type="CTD" id="6106399"/>
<dbReference type="PANTHER" id="PTHR47331">
    <property type="entry name" value="PHD-TYPE DOMAIN-CONTAINING PROTEIN"/>
    <property type="match status" value="1"/>
</dbReference>
<feature type="compositionally biased region" description="Basic and acidic residues" evidence="1">
    <location>
        <begin position="193"/>
        <end position="208"/>
    </location>
</feature>
<accession>A0A4E9FX67</accession>
<evidence type="ECO:0000256" key="1">
    <source>
        <dbReference type="SAM" id="MobiDB-lite"/>
    </source>
</evidence>
<proteinExistence type="predicted"/>
<dbReference type="OrthoDB" id="5870116at2759"/>
<evidence type="ECO:0000313" key="4">
    <source>
        <dbReference type="WBParaSite" id="Bm614.1"/>
    </source>
</evidence>
<evidence type="ECO:0000313" key="3">
    <source>
        <dbReference type="Proteomes" id="UP000006672"/>
    </source>
</evidence>
<reference evidence="4" key="3">
    <citation type="submission" date="2022-04" db="UniProtKB">
        <authorList>
            <consortium name="WormBaseParasite"/>
        </authorList>
    </citation>
    <scope>IDENTIFICATION</scope>
</reference>
<dbReference type="RefSeq" id="XP_001902975.2">
    <property type="nucleotide sequence ID" value="XM_001902940.2"/>
</dbReference>
<dbReference type="Gene3D" id="3.30.420.10">
    <property type="entry name" value="Ribonuclease H-like superfamily/Ribonuclease H"/>
    <property type="match status" value="1"/>
</dbReference>
<dbReference type="GeneID" id="6106399"/>
<feature type="region of interest" description="Disordered" evidence="1">
    <location>
        <begin position="158"/>
        <end position="224"/>
    </location>
</feature>
<accession>A0A8L7TDI9</accession>
<reference evidence="2" key="2">
    <citation type="submission" date="2019-04" db="EMBL/GenBank/DDBJ databases">
        <authorList>
            <person name="Howe K."/>
            <person name="Paulini M."/>
            <person name="Williams G."/>
        </authorList>
    </citation>
    <scope>NUCLEOTIDE SEQUENCE [LARGE SCALE GENOMIC DNA]</scope>
    <source>
        <strain evidence="2">FR3</strain>
    </source>
</reference>
<name>A0A4E9FX67_BRUMA</name>
<organism evidence="2">
    <name type="scientific">Brugia malayi</name>
    <name type="common">Filarial nematode worm</name>
    <dbReference type="NCBI Taxonomy" id="6279"/>
    <lineage>
        <taxon>Eukaryota</taxon>
        <taxon>Metazoa</taxon>
        <taxon>Ecdysozoa</taxon>
        <taxon>Nematoda</taxon>
        <taxon>Chromadorea</taxon>
        <taxon>Rhabditida</taxon>
        <taxon>Spirurina</taxon>
        <taxon>Spiruromorpha</taxon>
        <taxon>Filarioidea</taxon>
        <taxon>Onchocercidae</taxon>
        <taxon>Brugia</taxon>
    </lineage>
</organism>
<sequence>MHVHGALLNELDKLRQEPKVQAFLRPLNIEWKHTVPYAPWARGLYERRLISIFKIIFRVAVGKYLLDSSKMTKVAIEIEAIMNSRSLIVIDDENMQPLRPIDFLSSQGYAMSPLLTRRIIQDSHNRGYLLNYWKEDAIIADKFWEKWQTKYLQTLRDRKQREHKGTHAQTHSISERDCRGAHRSSTQRMLASGEHHQVNSTSRAEHQSKQIIPSRGPEYRTRRL</sequence>
<dbReference type="KEGG" id="bmy:BM_BM614"/>
<dbReference type="AlphaFoldDB" id="A0A4E9FX67"/>